<dbReference type="CDD" id="cd00158">
    <property type="entry name" value="RHOD"/>
    <property type="match status" value="1"/>
</dbReference>
<evidence type="ECO:0000313" key="3">
    <source>
        <dbReference type="Proteomes" id="UP001319121"/>
    </source>
</evidence>
<evidence type="ECO:0000259" key="1">
    <source>
        <dbReference type="PROSITE" id="PS50206"/>
    </source>
</evidence>
<sequence length="136" mass="14703">MQFISNNIFPILIALFSGAMLFWSAFGSRIRGIKDVDCVAATQLINHKNALVLDVREDSEYKAGHILNSTLIPLGKLAGRIGELEEYKGQPIVVVCRSGNRSGTACALLGKQGFAQAYNLAGGVIAWQKANLPLEK</sequence>
<dbReference type="RefSeq" id="WP_246487435.1">
    <property type="nucleotide sequence ID" value="NZ_AP019536.1"/>
</dbReference>
<dbReference type="EMBL" id="AP019536">
    <property type="protein sequence ID" value="BBI98635.1"/>
    <property type="molecule type" value="Genomic_DNA"/>
</dbReference>
<dbReference type="SUPFAM" id="SSF52821">
    <property type="entry name" value="Rhodanese/Cell cycle control phosphatase"/>
    <property type="match status" value="1"/>
</dbReference>
<keyword evidence="3" id="KW-1185">Reference proteome</keyword>
<dbReference type="Proteomes" id="UP001319121">
    <property type="component" value="Chromosome"/>
</dbReference>
<feature type="domain" description="Rhodanese" evidence="1">
    <location>
        <begin position="46"/>
        <end position="136"/>
    </location>
</feature>
<dbReference type="AlphaFoldDB" id="A0AAN1SXD6"/>
<dbReference type="PROSITE" id="PS50206">
    <property type="entry name" value="RHODANESE_3"/>
    <property type="match status" value="1"/>
</dbReference>
<dbReference type="Gene3D" id="3.40.250.10">
    <property type="entry name" value="Rhodanese-like domain"/>
    <property type="match status" value="1"/>
</dbReference>
<dbReference type="InterPro" id="IPR050229">
    <property type="entry name" value="GlpE_sulfurtransferase"/>
</dbReference>
<reference evidence="2 3" key="1">
    <citation type="submission" date="2019-03" db="EMBL/GenBank/DDBJ databases">
        <title>Complete genome sequence of Ferrigenium kumadai strain An22, a microaerophilic iron-oxidizing bacterium isolated from a paddy field soil.</title>
        <authorList>
            <person name="Watanabe T."/>
            <person name="Asakawa S."/>
        </authorList>
    </citation>
    <scope>NUCLEOTIDE SEQUENCE [LARGE SCALE GENOMIC DNA]</scope>
    <source>
        <strain evidence="2 3">An22</strain>
    </source>
</reference>
<dbReference type="Pfam" id="PF00581">
    <property type="entry name" value="Rhodanese"/>
    <property type="match status" value="1"/>
</dbReference>
<dbReference type="PANTHER" id="PTHR43031">
    <property type="entry name" value="FAD-DEPENDENT OXIDOREDUCTASE"/>
    <property type="match status" value="1"/>
</dbReference>
<dbReference type="PANTHER" id="PTHR43031:SF18">
    <property type="entry name" value="RHODANESE-RELATED SULFURTRANSFERASES"/>
    <property type="match status" value="1"/>
</dbReference>
<dbReference type="InterPro" id="IPR001763">
    <property type="entry name" value="Rhodanese-like_dom"/>
</dbReference>
<protein>
    <submittedName>
        <fullName evidence="2">Rhodanese-like domain-containing protein</fullName>
    </submittedName>
</protein>
<accession>A0AAN1SXD6</accession>
<dbReference type="InterPro" id="IPR036873">
    <property type="entry name" value="Rhodanese-like_dom_sf"/>
</dbReference>
<dbReference type="SMART" id="SM00450">
    <property type="entry name" value="RHOD"/>
    <property type="match status" value="1"/>
</dbReference>
<proteinExistence type="predicted"/>
<evidence type="ECO:0000313" key="2">
    <source>
        <dbReference type="EMBL" id="BBI98635.1"/>
    </source>
</evidence>
<dbReference type="KEGG" id="fku:FGKAn22_03280"/>
<gene>
    <name evidence="2" type="ORF">FGKAn22_03280</name>
</gene>
<organism evidence="2 3">
    <name type="scientific">Ferrigenium kumadai</name>
    <dbReference type="NCBI Taxonomy" id="1682490"/>
    <lineage>
        <taxon>Bacteria</taxon>
        <taxon>Pseudomonadati</taxon>
        <taxon>Pseudomonadota</taxon>
        <taxon>Betaproteobacteria</taxon>
        <taxon>Nitrosomonadales</taxon>
        <taxon>Gallionellaceae</taxon>
        <taxon>Ferrigenium</taxon>
    </lineage>
</organism>
<name>A0AAN1SXD6_9PROT</name>